<evidence type="ECO:0000313" key="3">
    <source>
        <dbReference type="Proteomes" id="UP001183414"/>
    </source>
</evidence>
<dbReference type="PIRSF" id="PIRSF029171">
    <property type="entry name" value="Esterase_LipA"/>
    <property type="match status" value="1"/>
</dbReference>
<dbReference type="Pfam" id="PF03583">
    <property type="entry name" value="LIP"/>
    <property type="match status" value="1"/>
</dbReference>
<protein>
    <submittedName>
        <fullName evidence="2">Lipase family protein</fullName>
    </submittedName>
</protein>
<reference evidence="3" key="1">
    <citation type="submission" date="2023-07" db="EMBL/GenBank/DDBJ databases">
        <title>30 novel species of actinomycetes from the DSMZ collection.</title>
        <authorList>
            <person name="Nouioui I."/>
        </authorList>
    </citation>
    <scope>NUCLEOTIDE SEQUENCE [LARGE SCALE GENOMIC DNA]</scope>
    <source>
        <strain evidence="3">DSM 42041</strain>
    </source>
</reference>
<gene>
    <name evidence="2" type="ORF">RM572_23660</name>
</gene>
<dbReference type="SUPFAM" id="SSF53474">
    <property type="entry name" value="alpha/beta-Hydrolases"/>
    <property type="match status" value="1"/>
</dbReference>
<keyword evidence="1" id="KW-0732">Signal</keyword>
<evidence type="ECO:0000313" key="2">
    <source>
        <dbReference type="EMBL" id="MDT0381761.1"/>
    </source>
</evidence>
<dbReference type="PANTHER" id="PTHR34853">
    <property type="match status" value="1"/>
</dbReference>
<dbReference type="Proteomes" id="UP001183414">
    <property type="component" value="Unassembled WGS sequence"/>
</dbReference>
<dbReference type="Gene3D" id="1.10.260.130">
    <property type="match status" value="1"/>
</dbReference>
<dbReference type="RefSeq" id="WP_311675432.1">
    <property type="nucleotide sequence ID" value="NZ_JAVREQ010000026.1"/>
</dbReference>
<dbReference type="InterPro" id="IPR029058">
    <property type="entry name" value="AB_hydrolase_fold"/>
</dbReference>
<dbReference type="Gene3D" id="3.40.50.1820">
    <property type="entry name" value="alpha/beta hydrolase"/>
    <property type="match status" value="1"/>
</dbReference>
<organism evidence="2 3">
    <name type="scientific">Streptomyces hazeniae</name>
    <dbReference type="NCBI Taxonomy" id="3075538"/>
    <lineage>
        <taxon>Bacteria</taxon>
        <taxon>Bacillati</taxon>
        <taxon>Actinomycetota</taxon>
        <taxon>Actinomycetes</taxon>
        <taxon>Kitasatosporales</taxon>
        <taxon>Streptomycetaceae</taxon>
        <taxon>Streptomyces</taxon>
    </lineage>
</organism>
<sequence length="420" mass="43974">MKSRLLRGGSRLPRRVLTVLLTAATAASLGLVSAPAAAAEENRPPFYEPPATLPAHNGDVVRSEPSVFYLDPLKVLKVDAVVNRVMYRSTDGNGEAIAVTGTVITPKTPWTGEGERPVIGYAPGTQGLGDHCAPSRRLAGGTEYEGLFAKGLLARGYAIAMTDYAGLGTPGVHTYVNREVSGNAVLDVVRAAQRLPEAKLPDDGPVAITGYSQGGGAAAAAAELAHSYAPELDLEGVAAGAVPADLAPVADQLDGSLYAGFLGYAVAGLSAGYDLDLGPYLDEDGERFVARAQEYCTEEAVLRMAFTRSSTLTEDGRPLTDYLDEEPFASVVAEQEIGDGTRAPQVPTLVTHSLLDDVIPYRVGREMAADWCAAGAEDVRFVSNLGPTHLGGAVAGFPTVFGWLEGRFDGRPAPSSCSRL</sequence>
<accession>A0ABU2NXN5</accession>
<name>A0ABU2NXN5_9ACTN</name>
<dbReference type="PANTHER" id="PTHR34853:SF1">
    <property type="entry name" value="LIPASE 5"/>
    <property type="match status" value="1"/>
</dbReference>
<evidence type="ECO:0000256" key="1">
    <source>
        <dbReference type="SAM" id="SignalP"/>
    </source>
</evidence>
<comment type="caution">
    <text evidence="2">The sequence shown here is derived from an EMBL/GenBank/DDBJ whole genome shotgun (WGS) entry which is preliminary data.</text>
</comment>
<dbReference type="InterPro" id="IPR005152">
    <property type="entry name" value="Lipase_secreted"/>
</dbReference>
<feature type="signal peptide" evidence="1">
    <location>
        <begin position="1"/>
        <end position="38"/>
    </location>
</feature>
<proteinExistence type="predicted"/>
<keyword evidence="3" id="KW-1185">Reference proteome</keyword>
<feature type="chain" id="PRO_5046274504" evidence="1">
    <location>
        <begin position="39"/>
        <end position="420"/>
    </location>
</feature>
<dbReference type="EMBL" id="JAVREQ010000026">
    <property type="protein sequence ID" value="MDT0381761.1"/>
    <property type="molecule type" value="Genomic_DNA"/>
</dbReference>